<gene>
    <name evidence="2" type="ORF">K227x_17290</name>
</gene>
<reference evidence="2 3" key="1">
    <citation type="submission" date="2019-02" db="EMBL/GenBank/DDBJ databases">
        <title>Deep-cultivation of Planctomycetes and their phenomic and genomic characterization uncovers novel biology.</title>
        <authorList>
            <person name="Wiegand S."/>
            <person name="Jogler M."/>
            <person name="Boedeker C."/>
            <person name="Pinto D."/>
            <person name="Vollmers J."/>
            <person name="Rivas-Marin E."/>
            <person name="Kohn T."/>
            <person name="Peeters S.H."/>
            <person name="Heuer A."/>
            <person name="Rast P."/>
            <person name="Oberbeckmann S."/>
            <person name="Bunk B."/>
            <person name="Jeske O."/>
            <person name="Meyerdierks A."/>
            <person name="Storesund J.E."/>
            <person name="Kallscheuer N."/>
            <person name="Luecker S."/>
            <person name="Lage O.M."/>
            <person name="Pohl T."/>
            <person name="Merkel B.J."/>
            <person name="Hornburger P."/>
            <person name="Mueller R.-W."/>
            <person name="Bruemmer F."/>
            <person name="Labrenz M."/>
            <person name="Spormann A.M."/>
            <person name="Op den Camp H."/>
            <person name="Overmann J."/>
            <person name="Amann R."/>
            <person name="Jetten M.S.M."/>
            <person name="Mascher T."/>
            <person name="Medema M.H."/>
            <person name="Devos D.P."/>
            <person name="Kaster A.-K."/>
            <person name="Ovreas L."/>
            <person name="Rohde M."/>
            <person name="Galperin M.Y."/>
            <person name="Jogler C."/>
        </authorList>
    </citation>
    <scope>NUCLEOTIDE SEQUENCE [LARGE SCALE GENOMIC DNA]</scope>
    <source>
        <strain evidence="2 3">K22_7</strain>
    </source>
</reference>
<evidence type="ECO:0000313" key="2">
    <source>
        <dbReference type="EMBL" id="QDT03347.1"/>
    </source>
</evidence>
<dbReference type="EMBL" id="CP036525">
    <property type="protein sequence ID" value="QDT03347.1"/>
    <property type="molecule type" value="Genomic_DNA"/>
</dbReference>
<organism evidence="2 3">
    <name type="scientific">Rubripirellula lacrimiformis</name>
    <dbReference type="NCBI Taxonomy" id="1930273"/>
    <lineage>
        <taxon>Bacteria</taxon>
        <taxon>Pseudomonadati</taxon>
        <taxon>Planctomycetota</taxon>
        <taxon>Planctomycetia</taxon>
        <taxon>Pirellulales</taxon>
        <taxon>Pirellulaceae</taxon>
        <taxon>Rubripirellula</taxon>
    </lineage>
</organism>
<keyword evidence="3" id="KW-1185">Reference proteome</keyword>
<sequence>MDSIATGVPVNASDVATTQATAHPGDCGTGAKSCLARQSSEWERAAAIQKSGGLGIMAIKHYNRPHTWPLLDQRSIRVPTIVFAHHHPDLPTGFDAYP</sequence>
<dbReference type="RefSeq" id="WP_145169049.1">
    <property type="nucleotide sequence ID" value="NZ_CP036525.1"/>
</dbReference>
<evidence type="ECO:0000313" key="3">
    <source>
        <dbReference type="Proteomes" id="UP000318538"/>
    </source>
</evidence>
<dbReference type="AlphaFoldDB" id="A0A517N881"/>
<name>A0A517N881_9BACT</name>
<proteinExistence type="predicted"/>
<feature type="region of interest" description="Disordered" evidence="1">
    <location>
        <begin position="1"/>
        <end position="30"/>
    </location>
</feature>
<protein>
    <submittedName>
        <fullName evidence="2">Uncharacterized protein</fullName>
    </submittedName>
</protein>
<evidence type="ECO:0000256" key="1">
    <source>
        <dbReference type="SAM" id="MobiDB-lite"/>
    </source>
</evidence>
<dbReference type="Proteomes" id="UP000318538">
    <property type="component" value="Chromosome"/>
</dbReference>
<accession>A0A517N881</accession>
<dbReference type="KEGG" id="rlc:K227x_17290"/>